<reference evidence="6 7" key="1">
    <citation type="submission" date="2015-05" db="EMBL/GenBank/DDBJ databases">
        <title>Complete genome of Marinobacter psychrophilus strain 20041T isolated from sea-ice of the Canadian Basin.</title>
        <authorList>
            <person name="Song L."/>
            <person name="Ren L."/>
            <person name="Yu Y."/>
            <person name="Wang X."/>
        </authorList>
    </citation>
    <scope>NUCLEOTIDE SEQUENCE [LARGE SCALE GENOMIC DNA]</scope>
    <source>
        <strain evidence="6 7">20041</strain>
    </source>
</reference>
<dbReference type="PANTHER" id="PTHR43820">
    <property type="entry name" value="HIGH-AFFINITY BRANCHED-CHAIN AMINO ACID TRANSPORT ATP-BINDING PROTEIN LIVF"/>
    <property type="match status" value="1"/>
</dbReference>
<gene>
    <name evidence="6" type="ORF">ABA45_10595</name>
</gene>
<dbReference type="Pfam" id="PF00005">
    <property type="entry name" value="ABC_tran"/>
    <property type="match status" value="1"/>
</dbReference>
<keyword evidence="7" id="KW-1185">Reference proteome</keyword>
<protein>
    <submittedName>
        <fullName evidence="6">ABC transporter</fullName>
    </submittedName>
</protein>
<dbReference type="STRING" id="330734.ABA45_10595"/>
<keyword evidence="3" id="KW-0547">Nucleotide-binding</keyword>
<dbReference type="InterPro" id="IPR017871">
    <property type="entry name" value="ABC_transporter-like_CS"/>
</dbReference>
<dbReference type="InterPro" id="IPR003593">
    <property type="entry name" value="AAA+_ATPase"/>
</dbReference>
<dbReference type="GO" id="GO:0015658">
    <property type="term" value="F:branched-chain amino acid transmembrane transporter activity"/>
    <property type="evidence" value="ECO:0007669"/>
    <property type="project" value="TreeGrafter"/>
</dbReference>
<evidence type="ECO:0000256" key="4">
    <source>
        <dbReference type="ARBA" id="ARBA00022840"/>
    </source>
</evidence>
<keyword evidence="5" id="KW-0029">Amino-acid transport</keyword>
<dbReference type="GO" id="GO:0015807">
    <property type="term" value="P:L-amino acid transport"/>
    <property type="evidence" value="ECO:0007669"/>
    <property type="project" value="TreeGrafter"/>
</dbReference>
<dbReference type="GO" id="GO:0005524">
    <property type="term" value="F:ATP binding"/>
    <property type="evidence" value="ECO:0007669"/>
    <property type="project" value="UniProtKB-KW"/>
</dbReference>
<dbReference type="PROSITE" id="PS50893">
    <property type="entry name" value="ABC_TRANSPORTER_2"/>
    <property type="match status" value="1"/>
</dbReference>
<proteinExistence type="inferred from homology"/>
<evidence type="ECO:0000256" key="2">
    <source>
        <dbReference type="ARBA" id="ARBA00022448"/>
    </source>
</evidence>
<evidence type="ECO:0000313" key="6">
    <source>
        <dbReference type="EMBL" id="AKO52795.1"/>
    </source>
</evidence>
<dbReference type="PATRIC" id="fig|330734.3.peg.2228"/>
<dbReference type="PROSITE" id="PS00211">
    <property type="entry name" value="ABC_TRANSPORTER_1"/>
    <property type="match status" value="1"/>
</dbReference>
<accession>A0A0H4I4Y7</accession>
<dbReference type="InterPro" id="IPR003439">
    <property type="entry name" value="ABC_transporter-like_ATP-bd"/>
</dbReference>
<dbReference type="CDD" id="cd03224">
    <property type="entry name" value="ABC_TM1139_LivF_branched"/>
    <property type="match status" value="1"/>
</dbReference>
<dbReference type="PANTHER" id="PTHR43820:SF2">
    <property type="entry name" value="ABC TRANSPORTER ATP-BINDING PROTEIN"/>
    <property type="match status" value="1"/>
</dbReference>
<dbReference type="Proteomes" id="UP000036406">
    <property type="component" value="Chromosome"/>
</dbReference>
<evidence type="ECO:0000256" key="5">
    <source>
        <dbReference type="ARBA" id="ARBA00022970"/>
    </source>
</evidence>
<evidence type="ECO:0000256" key="3">
    <source>
        <dbReference type="ARBA" id="ARBA00022741"/>
    </source>
</evidence>
<name>A0A0H4I4Y7_9GAMM</name>
<keyword evidence="2" id="KW-0813">Transport</keyword>
<organism evidence="6 7">
    <name type="scientific">Marinobacter psychrophilus</name>
    <dbReference type="NCBI Taxonomy" id="330734"/>
    <lineage>
        <taxon>Bacteria</taxon>
        <taxon>Pseudomonadati</taxon>
        <taxon>Pseudomonadota</taxon>
        <taxon>Gammaproteobacteria</taxon>
        <taxon>Pseudomonadales</taxon>
        <taxon>Marinobacteraceae</taxon>
        <taxon>Marinobacter</taxon>
    </lineage>
</organism>
<dbReference type="InterPro" id="IPR052156">
    <property type="entry name" value="BCAA_Transport_ATP-bd_LivF"/>
</dbReference>
<dbReference type="EMBL" id="CP011494">
    <property type="protein sequence ID" value="AKO52795.1"/>
    <property type="molecule type" value="Genomic_DNA"/>
</dbReference>
<sequence length="234" mass="25944">MILDVRNIQTFYGESQALQGVTLRLEEGETVCLLGRNGAGKSTTLKSIIGLTPPRSGEVIFNGKQIQGFPPHRIARSGIGYVPEDRRIFPSLSVRDNLEVAAYQRKGSATHWTVDNILKKYEMLGEREDQDGATLSGGQQQMLAVARSLMTQPRLLLLDEPNEGLAPVIVQQIGELIDDLSQTTTILFTDQNVRFALKHSQRAYILEKGQVVHQATSDELRADQATQERFLSVA</sequence>
<dbReference type="Gene3D" id="3.40.50.300">
    <property type="entry name" value="P-loop containing nucleotide triphosphate hydrolases"/>
    <property type="match status" value="1"/>
</dbReference>
<dbReference type="SMART" id="SM00382">
    <property type="entry name" value="AAA"/>
    <property type="match status" value="1"/>
</dbReference>
<dbReference type="GO" id="GO:0016887">
    <property type="term" value="F:ATP hydrolysis activity"/>
    <property type="evidence" value="ECO:0007669"/>
    <property type="project" value="InterPro"/>
</dbReference>
<dbReference type="SUPFAM" id="SSF52540">
    <property type="entry name" value="P-loop containing nucleoside triphosphate hydrolases"/>
    <property type="match status" value="1"/>
</dbReference>
<dbReference type="AlphaFoldDB" id="A0A0H4I4Y7"/>
<evidence type="ECO:0000313" key="7">
    <source>
        <dbReference type="Proteomes" id="UP000036406"/>
    </source>
</evidence>
<comment type="similarity">
    <text evidence="1">Belongs to the ABC transporter superfamily.</text>
</comment>
<dbReference type="RefSeq" id="WP_048385973.1">
    <property type="nucleotide sequence ID" value="NZ_CP011494.1"/>
</dbReference>
<dbReference type="InterPro" id="IPR027417">
    <property type="entry name" value="P-loop_NTPase"/>
</dbReference>
<keyword evidence="4" id="KW-0067">ATP-binding</keyword>
<dbReference type="KEGG" id="mpq:ABA45_10595"/>
<evidence type="ECO:0000256" key="1">
    <source>
        <dbReference type="ARBA" id="ARBA00005417"/>
    </source>
</evidence>